<sequence>MMKYLSGTPCKQQSEEVVTSFLTKMMSHQLAKAEKLQLLNHRPASAVEIQLMVEESEERLSEEQVDQLLRDVTSTLPPDPDAEGEEPPGEGEEPLGEGEEPDVEEEGPE</sequence>
<keyword evidence="6 17" id="KW-0240">DNA-directed RNA polymerase</keyword>
<evidence type="ECO:0000313" key="17">
    <source>
        <dbReference type="RefSeq" id="XP_032801254.1"/>
    </source>
</evidence>
<dbReference type="InterPro" id="IPR038324">
    <property type="entry name" value="Rpb4/RPC9_sf"/>
</dbReference>
<dbReference type="PANTHER" id="PTHR15561:SF0">
    <property type="entry name" value="DNA-DIRECTED RNA POLYMERASE III SUBUNIT RPC9"/>
    <property type="match status" value="1"/>
</dbReference>
<keyword evidence="8" id="KW-0804">Transcription</keyword>
<dbReference type="InterPro" id="IPR010997">
    <property type="entry name" value="HRDC-like_sf"/>
</dbReference>
<feature type="region of interest" description="Disordered" evidence="14">
    <location>
        <begin position="56"/>
        <end position="109"/>
    </location>
</feature>
<comment type="subunit">
    <text evidence="11">Component of the RNA polymerase III complex consisting of 17 subunits: a ten-subunit horseshoe-shaped catalytic core composed of POLR3A/RPC1, POLR3B/RPC2, POLR1C/RPAC1, POLR1D/RPAC2, POLR3K/RPC10, POLR2E/RPABC1, POLR2F/RPABC2, POLR2H/RPABC3, POLR2K/RPABC4 and POLR2L/RPABC5; a mobile stalk composed of two subunits POLR3H/RPC8 and CRCP/RPC9, protruding from the core and functioning primarily in transcription initiation; and additional subunits homologous to general transcription factors of the RNA polymerase II machinery, POLR3C/RPC3-POLR3F/RPC6-POLR3G/RPC7 heterotrimer required for transcription initiation and POLR3D/RPC4-POLR3E/RPC5 heterodimer involved in both transcription initiation and termination.</text>
</comment>
<dbReference type="InterPro" id="IPR005574">
    <property type="entry name" value="Rpb4/RPC9"/>
</dbReference>
<dbReference type="PANTHER" id="PTHR15561">
    <property type="entry name" value="CALCITONIN GENE-RELATED PEPTIDE-RECEPTOR COMPONENT PROTEIN"/>
    <property type="match status" value="1"/>
</dbReference>
<evidence type="ECO:0000256" key="3">
    <source>
        <dbReference type="ARBA" id="ARBA00006898"/>
    </source>
</evidence>
<keyword evidence="9" id="KW-0539">Nucleus</keyword>
<evidence type="ECO:0000313" key="16">
    <source>
        <dbReference type="Proteomes" id="UP001318040"/>
    </source>
</evidence>
<dbReference type="GO" id="GO:0005666">
    <property type="term" value="C:RNA polymerase III complex"/>
    <property type="evidence" value="ECO:0007669"/>
    <property type="project" value="InterPro"/>
</dbReference>
<comment type="function">
    <text evidence="10">Accessory protein for the calcitonin gene-related peptide (CGRP) receptor. It modulates CGRP responsiveness in a variety of tissues.</text>
</comment>
<evidence type="ECO:0000256" key="4">
    <source>
        <dbReference type="ARBA" id="ARBA00016672"/>
    </source>
</evidence>
<evidence type="ECO:0000256" key="10">
    <source>
        <dbReference type="ARBA" id="ARBA00043924"/>
    </source>
</evidence>
<dbReference type="InterPro" id="IPR006590">
    <property type="entry name" value="RNA_pol_Rpb4/RPC9_core"/>
</dbReference>
<dbReference type="RefSeq" id="XP_032801254.1">
    <property type="nucleotide sequence ID" value="XM_032945363.1"/>
</dbReference>
<dbReference type="GO" id="GO:0000166">
    <property type="term" value="F:nucleotide binding"/>
    <property type="evidence" value="ECO:0007669"/>
    <property type="project" value="InterPro"/>
</dbReference>
<accession>A0AAJ7SLE9</accession>
<evidence type="ECO:0000256" key="12">
    <source>
        <dbReference type="ARBA" id="ARBA00045808"/>
    </source>
</evidence>
<gene>
    <name evidence="17" type="primary">CRCP</name>
</gene>
<organism evidence="16 17">
    <name type="scientific">Petromyzon marinus</name>
    <name type="common">Sea lamprey</name>
    <dbReference type="NCBI Taxonomy" id="7757"/>
    <lineage>
        <taxon>Eukaryota</taxon>
        <taxon>Metazoa</taxon>
        <taxon>Chordata</taxon>
        <taxon>Craniata</taxon>
        <taxon>Vertebrata</taxon>
        <taxon>Cyclostomata</taxon>
        <taxon>Hyperoartia</taxon>
        <taxon>Petromyzontiformes</taxon>
        <taxon>Petromyzontidae</taxon>
        <taxon>Petromyzon</taxon>
    </lineage>
</organism>
<dbReference type="Gene3D" id="1.20.1250.40">
    <property type="match status" value="1"/>
</dbReference>
<feature type="domain" description="RNA polymerase Rpb4/RPC9 core" evidence="15">
    <location>
        <begin position="1"/>
        <end position="79"/>
    </location>
</feature>
<evidence type="ECO:0000256" key="9">
    <source>
        <dbReference type="ARBA" id="ARBA00023242"/>
    </source>
</evidence>
<name>A0AAJ7SLE9_PETMA</name>
<keyword evidence="7" id="KW-0472">Membrane</keyword>
<evidence type="ECO:0000256" key="1">
    <source>
        <dbReference type="ARBA" id="ARBA00004123"/>
    </source>
</evidence>
<evidence type="ECO:0000256" key="14">
    <source>
        <dbReference type="SAM" id="MobiDB-lite"/>
    </source>
</evidence>
<evidence type="ECO:0000256" key="6">
    <source>
        <dbReference type="ARBA" id="ARBA00022478"/>
    </source>
</evidence>
<dbReference type="GO" id="GO:0005886">
    <property type="term" value="C:plasma membrane"/>
    <property type="evidence" value="ECO:0007669"/>
    <property type="project" value="UniProtKB-SubCell"/>
</dbReference>
<feature type="compositionally biased region" description="Acidic residues" evidence="14">
    <location>
        <begin position="80"/>
        <end position="109"/>
    </location>
</feature>
<dbReference type="Pfam" id="PF03874">
    <property type="entry name" value="RNA_pol_Rpb4"/>
    <property type="match status" value="1"/>
</dbReference>
<keyword evidence="5" id="KW-1003">Cell membrane</keyword>
<evidence type="ECO:0000256" key="7">
    <source>
        <dbReference type="ARBA" id="ARBA00023136"/>
    </source>
</evidence>
<dbReference type="InterPro" id="IPR038846">
    <property type="entry name" value="RPC9"/>
</dbReference>
<dbReference type="SUPFAM" id="SSF47819">
    <property type="entry name" value="HRDC-like"/>
    <property type="match status" value="1"/>
</dbReference>
<evidence type="ECO:0000256" key="13">
    <source>
        <dbReference type="ARBA" id="ARBA00073026"/>
    </source>
</evidence>
<evidence type="ECO:0000256" key="2">
    <source>
        <dbReference type="ARBA" id="ARBA00004413"/>
    </source>
</evidence>
<evidence type="ECO:0000256" key="5">
    <source>
        <dbReference type="ARBA" id="ARBA00022475"/>
    </source>
</evidence>
<comment type="similarity">
    <text evidence="3">Belongs to the eukaryotic RPC9 RNA polymerase subunit family.</text>
</comment>
<protein>
    <recommendedName>
        <fullName evidence="4">DNA-directed RNA polymerase III subunit RPC9</fullName>
    </recommendedName>
    <alternativeName>
        <fullName evidence="13">DNA-directed RNA polymerase III subunit rpc9</fullName>
    </alternativeName>
</protein>
<comment type="function">
    <text evidence="12">DNA-dependent RNA polymerase catalyzes the transcription of DNA into RNA using the four ribonucleoside triphosphates as substrates. Specific peripheric component of RNA polymerase III (Pol III) which synthesizes small non-coding RNAs including 5S rRNA, snRNAs, tRNAs and miRNAs from at least 500 distinct genomic loci. With POLR3H/RPC8 forms a mobile stalk that protrudes from Pol III core and functions primarily in transcription initiation. Pol III plays a key role in sensing and limiting infection by intracellular bacteria and DNA viruses. Acts as nuclear and cytosolic DNA sensor involved in innate immune response. Can sense non-self dsDNA that serves as template for transcription into dsRNA. The non-self RNA polymerase III transcripts, such as Epstein-Barr virus-encoded RNAs (EBERs) induce type I interferon and NF-kappa-B through the RIG-I pathway.</text>
</comment>
<evidence type="ECO:0000256" key="11">
    <source>
        <dbReference type="ARBA" id="ARBA00044007"/>
    </source>
</evidence>
<dbReference type="GO" id="GO:0006384">
    <property type="term" value="P:transcription initiation at RNA polymerase III promoter"/>
    <property type="evidence" value="ECO:0007669"/>
    <property type="project" value="InterPro"/>
</dbReference>
<reference evidence="17" key="1">
    <citation type="submission" date="2025-08" db="UniProtKB">
        <authorList>
            <consortium name="RefSeq"/>
        </authorList>
    </citation>
    <scope>IDENTIFICATION</scope>
    <source>
        <tissue evidence="17">Sperm</tissue>
    </source>
</reference>
<dbReference type="SMART" id="SM00657">
    <property type="entry name" value="RPOL4c"/>
    <property type="match status" value="1"/>
</dbReference>
<dbReference type="AlphaFoldDB" id="A0AAJ7SLE9"/>
<dbReference type="Proteomes" id="UP001318040">
    <property type="component" value="Unplaced"/>
</dbReference>
<evidence type="ECO:0000259" key="15">
    <source>
        <dbReference type="SMART" id="SM00657"/>
    </source>
</evidence>
<comment type="subcellular location">
    <subcellularLocation>
        <location evidence="2">Cell membrane</location>
        <topology evidence="2">Peripheral membrane protein</topology>
        <orientation evidence="2">Cytoplasmic side</orientation>
    </subcellularLocation>
    <subcellularLocation>
        <location evidence="1">Nucleus</location>
    </subcellularLocation>
</comment>
<evidence type="ECO:0000256" key="8">
    <source>
        <dbReference type="ARBA" id="ARBA00023163"/>
    </source>
</evidence>
<dbReference type="KEGG" id="pmrn:116938265"/>
<dbReference type="FunFam" id="1.20.1250.40:FF:000002">
    <property type="entry name" value="DNA-directed RNA polymerase III subunit RPC9"/>
    <property type="match status" value="1"/>
</dbReference>
<keyword evidence="16" id="KW-1185">Reference proteome</keyword>
<proteinExistence type="inferred from homology"/>